<proteinExistence type="predicted"/>
<feature type="region of interest" description="Disordered" evidence="1">
    <location>
        <begin position="38"/>
        <end position="61"/>
    </location>
</feature>
<dbReference type="AlphaFoldDB" id="W2XXW3"/>
<accession>W2XXW3</accession>
<sequence length="61" mass="6643">MKGIDPGRGGAGWDICPGCERRLEGGNRKDELLGTSWQRSRGHRSVGSDHSAEERLVGVPR</sequence>
<name>W2XXW3_PHYNI</name>
<feature type="compositionally biased region" description="Basic and acidic residues" evidence="1">
    <location>
        <begin position="46"/>
        <end position="61"/>
    </location>
</feature>
<reference evidence="2 3" key="1">
    <citation type="submission" date="2013-11" db="EMBL/GenBank/DDBJ databases">
        <title>The Genome Sequence of Phytophthora parasitica P10297.</title>
        <authorList>
            <consortium name="The Broad Institute Genomics Platform"/>
            <person name="Russ C."/>
            <person name="Tyler B."/>
            <person name="Panabieres F."/>
            <person name="Shan W."/>
            <person name="Tripathy S."/>
            <person name="Grunwald N."/>
            <person name="Machado M."/>
            <person name="Johnson C.S."/>
            <person name="Walker B."/>
            <person name="Young S.K."/>
            <person name="Zeng Q."/>
            <person name="Gargeya S."/>
            <person name="Fitzgerald M."/>
            <person name="Haas B."/>
            <person name="Abouelleil A."/>
            <person name="Allen A.W."/>
            <person name="Alvarado L."/>
            <person name="Arachchi H.M."/>
            <person name="Berlin A.M."/>
            <person name="Chapman S.B."/>
            <person name="Gainer-Dewar J."/>
            <person name="Goldberg J."/>
            <person name="Griggs A."/>
            <person name="Gujja S."/>
            <person name="Hansen M."/>
            <person name="Howarth C."/>
            <person name="Imamovic A."/>
            <person name="Ireland A."/>
            <person name="Larimer J."/>
            <person name="McCowan C."/>
            <person name="Murphy C."/>
            <person name="Pearson M."/>
            <person name="Poon T.W."/>
            <person name="Priest M."/>
            <person name="Roberts A."/>
            <person name="Saif S."/>
            <person name="Shea T."/>
            <person name="Sisk P."/>
            <person name="Sykes S."/>
            <person name="Wortman J."/>
            <person name="Nusbaum C."/>
            <person name="Birren B."/>
        </authorList>
    </citation>
    <scope>NUCLEOTIDE SEQUENCE [LARGE SCALE GENOMIC DNA]</scope>
    <source>
        <strain evidence="2 3">P10297</strain>
    </source>
</reference>
<organism evidence="2 3">
    <name type="scientific">Phytophthora nicotianae P10297</name>
    <dbReference type="NCBI Taxonomy" id="1317064"/>
    <lineage>
        <taxon>Eukaryota</taxon>
        <taxon>Sar</taxon>
        <taxon>Stramenopiles</taxon>
        <taxon>Oomycota</taxon>
        <taxon>Peronosporomycetes</taxon>
        <taxon>Peronosporales</taxon>
        <taxon>Peronosporaceae</taxon>
        <taxon>Phytophthora</taxon>
    </lineage>
</organism>
<evidence type="ECO:0000313" key="3">
    <source>
        <dbReference type="Proteomes" id="UP000018948"/>
    </source>
</evidence>
<dbReference type="EMBL" id="ANIY01005742">
    <property type="protein sequence ID" value="ETP27556.1"/>
    <property type="molecule type" value="Genomic_DNA"/>
</dbReference>
<dbReference type="Proteomes" id="UP000018948">
    <property type="component" value="Unassembled WGS sequence"/>
</dbReference>
<evidence type="ECO:0000256" key="1">
    <source>
        <dbReference type="SAM" id="MobiDB-lite"/>
    </source>
</evidence>
<evidence type="ECO:0000313" key="2">
    <source>
        <dbReference type="EMBL" id="ETP27556.1"/>
    </source>
</evidence>
<comment type="caution">
    <text evidence="2">The sequence shown here is derived from an EMBL/GenBank/DDBJ whole genome shotgun (WGS) entry which is preliminary data.</text>
</comment>
<protein>
    <submittedName>
        <fullName evidence="2">Uncharacterized protein</fullName>
    </submittedName>
</protein>
<gene>
    <name evidence="2" type="ORF">F442_23167</name>
</gene>